<sequence length="381" mass="41402">AAMAELTRSGAAGVQVRIHDEHGAWTGAAGVRELHGGKVPTNGRFRVGSITKMFVSTVVLQLVDEGKVVLDDPVDDYLPEFGLDRRITVRMILQHTSGLFNHTGEPNPDGTIEAGVPLYGWDFERNRFRTYQPEDLVELALAKPARFEPGTAWRYSNTNYVLAGLLIERVTGTSYATQVRHRILAPLRLHETVVPGTRTGIPGPHAHGYYAYQHQGRLRVLDMSRVNPSWAGAAGEIISTTRDLDRFVTALFDGELLPADLLAEMRDAMPTGSPNAAYGLGLEVLDIGAECGGVYEGHSGGMHGYTSFLLRSADGERRLEVSVTVGPFDNDDLVLAQRYFAALNDVLAAALCDVEEPTGRTAHRPLAERAPHAAAVMRPAA</sequence>
<dbReference type="InterPro" id="IPR050491">
    <property type="entry name" value="AmpC-like"/>
</dbReference>
<dbReference type="PANTHER" id="PTHR46825:SF7">
    <property type="entry name" value="D-ALANYL-D-ALANINE CARBOXYPEPTIDASE"/>
    <property type="match status" value="1"/>
</dbReference>
<name>A0A1Q8C6D5_9PSEU</name>
<dbReference type="AlphaFoldDB" id="A0A1Q8C6D5"/>
<feature type="domain" description="Beta-lactamase-related" evidence="1">
    <location>
        <begin position="12"/>
        <end position="310"/>
    </location>
</feature>
<dbReference type="Gene3D" id="3.40.710.10">
    <property type="entry name" value="DD-peptidase/beta-lactamase superfamily"/>
    <property type="match status" value="1"/>
</dbReference>
<dbReference type="RefSeq" id="WP_075129602.1">
    <property type="nucleotide sequence ID" value="NZ_MSIE01000081.1"/>
</dbReference>
<dbReference type="Proteomes" id="UP000185596">
    <property type="component" value="Unassembled WGS sequence"/>
</dbReference>
<dbReference type="SUPFAM" id="SSF56601">
    <property type="entry name" value="beta-lactamase/transpeptidase-like"/>
    <property type="match status" value="1"/>
</dbReference>
<dbReference type="InterPro" id="IPR001466">
    <property type="entry name" value="Beta-lactam-related"/>
</dbReference>
<keyword evidence="3" id="KW-1185">Reference proteome</keyword>
<protein>
    <submittedName>
        <fullName evidence="2">Serine hydrolase</fullName>
    </submittedName>
</protein>
<dbReference type="EMBL" id="MSIE01000081">
    <property type="protein sequence ID" value="OLF09912.1"/>
    <property type="molecule type" value="Genomic_DNA"/>
</dbReference>
<keyword evidence="2" id="KW-0378">Hydrolase</keyword>
<organism evidence="2 3">
    <name type="scientific">Actinophytocola xanthii</name>
    <dbReference type="NCBI Taxonomy" id="1912961"/>
    <lineage>
        <taxon>Bacteria</taxon>
        <taxon>Bacillati</taxon>
        <taxon>Actinomycetota</taxon>
        <taxon>Actinomycetes</taxon>
        <taxon>Pseudonocardiales</taxon>
        <taxon>Pseudonocardiaceae</taxon>
    </lineage>
</organism>
<dbReference type="STRING" id="1912961.BU204_32345"/>
<evidence type="ECO:0000313" key="2">
    <source>
        <dbReference type="EMBL" id="OLF09912.1"/>
    </source>
</evidence>
<feature type="non-terminal residue" evidence="2">
    <location>
        <position position="1"/>
    </location>
</feature>
<dbReference type="OrthoDB" id="503788at2"/>
<accession>A0A1Q8C6D5</accession>
<gene>
    <name evidence="2" type="ORF">BU204_32345</name>
</gene>
<proteinExistence type="predicted"/>
<evidence type="ECO:0000259" key="1">
    <source>
        <dbReference type="Pfam" id="PF00144"/>
    </source>
</evidence>
<comment type="caution">
    <text evidence="2">The sequence shown here is derived from an EMBL/GenBank/DDBJ whole genome shotgun (WGS) entry which is preliminary data.</text>
</comment>
<evidence type="ECO:0000313" key="3">
    <source>
        <dbReference type="Proteomes" id="UP000185596"/>
    </source>
</evidence>
<dbReference type="Pfam" id="PF00144">
    <property type="entry name" value="Beta-lactamase"/>
    <property type="match status" value="1"/>
</dbReference>
<dbReference type="GO" id="GO:0016787">
    <property type="term" value="F:hydrolase activity"/>
    <property type="evidence" value="ECO:0007669"/>
    <property type="project" value="UniProtKB-KW"/>
</dbReference>
<reference evidence="2 3" key="1">
    <citation type="submission" date="2016-12" db="EMBL/GenBank/DDBJ databases">
        <title>The draft genome sequence of Actinophytocola sp. 11-183.</title>
        <authorList>
            <person name="Wang W."/>
            <person name="Yuan L."/>
        </authorList>
    </citation>
    <scope>NUCLEOTIDE SEQUENCE [LARGE SCALE GENOMIC DNA]</scope>
    <source>
        <strain evidence="2 3">11-183</strain>
    </source>
</reference>
<dbReference type="PANTHER" id="PTHR46825">
    <property type="entry name" value="D-ALANYL-D-ALANINE-CARBOXYPEPTIDASE/ENDOPEPTIDASE AMPH"/>
    <property type="match status" value="1"/>
</dbReference>
<dbReference type="InterPro" id="IPR012338">
    <property type="entry name" value="Beta-lactam/transpept-like"/>
</dbReference>